<dbReference type="PROSITE" id="PS51257">
    <property type="entry name" value="PROKAR_LIPOPROTEIN"/>
    <property type="match status" value="1"/>
</dbReference>
<feature type="compositionally biased region" description="Pro residues" evidence="1">
    <location>
        <begin position="142"/>
        <end position="152"/>
    </location>
</feature>
<evidence type="ECO:0000313" key="3">
    <source>
        <dbReference type="EMBL" id="ADK84178.1"/>
    </source>
</evidence>
<accession>E1QF42</accession>
<feature type="region of interest" description="Disordered" evidence="1">
    <location>
        <begin position="255"/>
        <end position="317"/>
    </location>
</feature>
<sequence>MKRKIAARLSLALLLAMTSTLVGCFDYELFLDLKADGSSRLRETLTTPNIMAEAPTPGMLDNIKRPIPTRQRLVKGDKIILVEKVKISRLDRLGARRVQYAVIRKEGSLLEIGDSLHRVVITLLPTEDSPATRGDFPDKPLDPPPPPEPPSDPNQAIANNLWRKSLDGHFVNIRLRLPGEITEARGVNIGSTRVDPTINQARHEVNWAFPVWALVADNTRETIVLTVDFDGRFAYSTQVLRVYGGKNMVVQSQIFRPGQPEPEEDFGRPKRNKKSDDGSDDVDEDVDEEGLEDASGEGEESNQPSQPASWPAPESRP</sequence>
<protein>
    <recommendedName>
        <fullName evidence="5">Lipoprotein</fullName>
    </recommendedName>
</protein>
<gene>
    <name evidence="3" type="ordered locus">Deba_0807</name>
</gene>
<reference evidence="3 4" key="1">
    <citation type="journal article" date="2010" name="Stand. Genomic Sci.">
        <title>Complete genome sequence of Desulfarculus baarsii type strain (2st14).</title>
        <authorList>
            <person name="Sun H."/>
            <person name="Spring S."/>
            <person name="Lapidus A."/>
            <person name="Davenport K."/>
            <person name="Del Rio T.G."/>
            <person name="Tice H."/>
            <person name="Nolan M."/>
            <person name="Copeland A."/>
            <person name="Cheng J.F."/>
            <person name="Lucas S."/>
            <person name="Tapia R."/>
            <person name="Goodwin L."/>
            <person name="Pitluck S."/>
            <person name="Ivanova N."/>
            <person name="Pagani I."/>
            <person name="Mavromatis K."/>
            <person name="Ovchinnikova G."/>
            <person name="Pati A."/>
            <person name="Chen A."/>
            <person name="Palaniappan K."/>
            <person name="Hauser L."/>
            <person name="Chang Y.J."/>
            <person name="Jeffries C.D."/>
            <person name="Detter J.C."/>
            <person name="Han C."/>
            <person name="Rohde M."/>
            <person name="Brambilla E."/>
            <person name="Goker M."/>
            <person name="Woyke T."/>
            <person name="Bristow J."/>
            <person name="Eisen J.A."/>
            <person name="Markowitz V."/>
            <person name="Hugenholtz P."/>
            <person name="Kyrpides N.C."/>
            <person name="Klenk H.P."/>
            <person name="Land M."/>
        </authorList>
    </citation>
    <scope>NUCLEOTIDE SEQUENCE [LARGE SCALE GENOMIC DNA]</scope>
    <source>
        <strain evidence="4">ATCC 33931 / DSM 2075 / LMG 7858 / VKM B-1802 / 2st14</strain>
    </source>
</reference>
<evidence type="ECO:0000256" key="2">
    <source>
        <dbReference type="SAM" id="SignalP"/>
    </source>
</evidence>
<feature type="compositionally biased region" description="Acidic residues" evidence="1">
    <location>
        <begin position="278"/>
        <end position="300"/>
    </location>
</feature>
<dbReference type="EMBL" id="CP002085">
    <property type="protein sequence ID" value="ADK84178.1"/>
    <property type="molecule type" value="Genomic_DNA"/>
</dbReference>
<feature type="chain" id="PRO_5003150052" description="Lipoprotein" evidence="2">
    <location>
        <begin position="25"/>
        <end position="317"/>
    </location>
</feature>
<dbReference type="RefSeq" id="WP_013257633.1">
    <property type="nucleotide sequence ID" value="NC_014365.1"/>
</dbReference>
<dbReference type="STRING" id="644282.Deba_0807"/>
<name>E1QF42_DESB2</name>
<feature type="signal peptide" evidence="2">
    <location>
        <begin position="1"/>
        <end position="24"/>
    </location>
</feature>
<evidence type="ECO:0008006" key="5">
    <source>
        <dbReference type="Google" id="ProtNLM"/>
    </source>
</evidence>
<evidence type="ECO:0000256" key="1">
    <source>
        <dbReference type="SAM" id="MobiDB-lite"/>
    </source>
</evidence>
<proteinExistence type="predicted"/>
<keyword evidence="2" id="KW-0732">Signal</keyword>
<feature type="region of interest" description="Disordered" evidence="1">
    <location>
        <begin position="128"/>
        <end position="156"/>
    </location>
</feature>
<organism evidence="3 4">
    <name type="scientific">Desulfarculus baarsii (strain ATCC 33931 / DSM 2075 / LMG 7858 / VKM B-1802 / 2st14)</name>
    <dbReference type="NCBI Taxonomy" id="644282"/>
    <lineage>
        <taxon>Bacteria</taxon>
        <taxon>Pseudomonadati</taxon>
        <taxon>Thermodesulfobacteriota</taxon>
        <taxon>Desulfarculia</taxon>
        <taxon>Desulfarculales</taxon>
        <taxon>Desulfarculaceae</taxon>
        <taxon>Desulfarculus</taxon>
    </lineage>
</organism>
<evidence type="ECO:0000313" key="4">
    <source>
        <dbReference type="Proteomes" id="UP000009047"/>
    </source>
</evidence>
<dbReference type="AlphaFoldDB" id="E1QF42"/>
<dbReference type="KEGG" id="dbr:Deba_0807"/>
<dbReference type="Proteomes" id="UP000009047">
    <property type="component" value="Chromosome"/>
</dbReference>
<keyword evidence="4" id="KW-1185">Reference proteome</keyword>
<dbReference type="HOGENOM" id="CLU_876401_0_0_7"/>